<feature type="compositionally biased region" description="Basic and acidic residues" evidence="5">
    <location>
        <begin position="425"/>
        <end position="441"/>
    </location>
</feature>
<keyword evidence="3 6" id="KW-1133">Transmembrane helix</keyword>
<dbReference type="GO" id="GO:0016020">
    <property type="term" value="C:membrane"/>
    <property type="evidence" value="ECO:0007669"/>
    <property type="project" value="UniProtKB-SubCell"/>
</dbReference>
<dbReference type="AlphaFoldDB" id="A0A857MDI7"/>
<feature type="region of interest" description="Disordered" evidence="5">
    <location>
        <begin position="374"/>
        <end position="441"/>
    </location>
</feature>
<feature type="transmembrane region" description="Helical" evidence="6">
    <location>
        <begin position="20"/>
        <end position="44"/>
    </location>
</feature>
<accession>A0A857MDI7</accession>
<dbReference type="InterPro" id="IPR013525">
    <property type="entry name" value="ABC2_TM"/>
</dbReference>
<comment type="subcellular location">
    <subcellularLocation>
        <location evidence="1">Membrane</location>
        <topology evidence="1">Multi-pass membrane protein</topology>
    </subcellularLocation>
</comment>
<reference evidence="8" key="1">
    <citation type="journal article" date="2021" name="Nat. Microbiol.">
        <title>Cocultivation of an ultrasmall environmental parasitic bacterium with lytic ability against bacteria associated with wastewater foams.</title>
        <authorList>
            <person name="Batinovic S."/>
            <person name="Rose J.J.A."/>
            <person name="Ratcliffe J."/>
            <person name="Seviour R.J."/>
            <person name="Petrovski S."/>
        </authorList>
    </citation>
    <scope>NUCLEOTIDE SEQUENCE</scope>
    <source>
        <strain evidence="8">CON44</strain>
    </source>
</reference>
<name>A0A857MDI7_9ACTN</name>
<evidence type="ECO:0000256" key="4">
    <source>
        <dbReference type="ARBA" id="ARBA00023136"/>
    </source>
</evidence>
<dbReference type="PANTHER" id="PTHR43077:SF10">
    <property type="entry name" value="TRANSPORT PERMEASE PROTEIN"/>
    <property type="match status" value="1"/>
</dbReference>
<organism evidence="8">
    <name type="scientific">Gordonia amarae</name>
    <dbReference type="NCBI Taxonomy" id="36821"/>
    <lineage>
        <taxon>Bacteria</taxon>
        <taxon>Bacillati</taxon>
        <taxon>Actinomycetota</taxon>
        <taxon>Actinomycetes</taxon>
        <taxon>Mycobacteriales</taxon>
        <taxon>Gordoniaceae</taxon>
        <taxon>Gordonia</taxon>
    </lineage>
</organism>
<evidence type="ECO:0000256" key="5">
    <source>
        <dbReference type="SAM" id="MobiDB-lite"/>
    </source>
</evidence>
<dbReference type="Pfam" id="PF12698">
    <property type="entry name" value="ABC2_membrane_3"/>
    <property type="match status" value="1"/>
</dbReference>
<feature type="compositionally biased region" description="Acidic residues" evidence="5">
    <location>
        <begin position="393"/>
        <end position="403"/>
    </location>
</feature>
<proteinExistence type="predicted"/>
<feature type="transmembrane region" description="Helical" evidence="6">
    <location>
        <begin position="159"/>
        <end position="179"/>
    </location>
</feature>
<dbReference type="InterPro" id="IPR051328">
    <property type="entry name" value="T7SS_ABC-Transporter"/>
</dbReference>
<feature type="transmembrane region" description="Helical" evidence="6">
    <location>
        <begin position="228"/>
        <end position="247"/>
    </location>
</feature>
<evidence type="ECO:0000313" key="8">
    <source>
        <dbReference type="EMBL" id="QHN39429.1"/>
    </source>
</evidence>
<gene>
    <name evidence="8" type="ORF">GII30_09860</name>
</gene>
<feature type="transmembrane region" description="Helical" evidence="6">
    <location>
        <begin position="191"/>
        <end position="216"/>
    </location>
</feature>
<feature type="transmembrane region" description="Helical" evidence="6">
    <location>
        <begin position="306"/>
        <end position="326"/>
    </location>
</feature>
<dbReference type="PANTHER" id="PTHR43077">
    <property type="entry name" value="TRANSPORT PERMEASE YVFS-RELATED"/>
    <property type="match status" value="1"/>
</dbReference>
<evidence type="ECO:0000259" key="7">
    <source>
        <dbReference type="Pfam" id="PF12698"/>
    </source>
</evidence>
<dbReference type="EMBL" id="CP045810">
    <property type="protein sequence ID" value="QHN39429.1"/>
    <property type="molecule type" value="Genomic_DNA"/>
</dbReference>
<evidence type="ECO:0000256" key="6">
    <source>
        <dbReference type="SAM" id="Phobius"/>
    </source>
</evidence>
<evidence type="ECO:0000256" key="2">
    <source>
        <dbReference type="ARBA" id="ARBA00022692"/>
    </source>
</evidence>
<dbReference type="RefSeq" id="WP_005191424.1">
    <property type="nucleotide sequence ID" value="NZ_CP045804.1"/>
</dbReference>
<keyword evidence="2 6" id="KW-0812">Transmembrane</keyword>
<evidence type="ECO:0000256" key="1">
    <source>
        <dbReference type="ARBA" id="ARBA00004141"/>
    </source>
</evidence>
<evidence type="ECO:0000256" key="3">
    <source>
        <dbReference type="ARBA" id="ARBA00022989"/>
    </source>
</evidence>
<protein>
    <submittedName>
        <fullName evidence="8">ABC transporter permease</fullName>
    </submittedName>
</protein>
<feature type="domain" description="ABC-2 type transporter transmembrane" evidence="7">
    <location>
        <begin position="24"/>
        <end position="325"/>
    </location>
</feature>
<dbReference type="GO" id="GO:0140359">
    <property type="term" value="F:ABC-type transporter activity"/>
    <property type="evidence" value="ECO:0007669"/>
    <property type="project" value="InterPro"/>
</dbReference>
<sequence>MLSSATGWWRKHYGKLPPAVQMIGLQLWMPLFFITAFCLCYVVAFHSPKVHDVPVGVVNTPAASVVTQKVEAGAPGTFAFSYFGDQAAAVESVRDGDNAAALVIPANGQGQPELFVAGAHQYQASTIVKTSFQQIFATTTGVKITDIAPLPQSDSFGQGAMYMMMSWCIAGYMVAMFIGMMGAPLGHGTRVAILAGGAVVLSLVSNIIVGPIVGVYEMEHFAQMAGLAMLWIFAIGLFVNGISYFFGRFITGPALLLFVFVSIPASGAAFPAWMVPSFFKHLQPFVVGHGITEMIKRILYGVGEPYWQGFLLMSAYAVIGVLTALVGKRWRESKEVERILSGQSTMMIAAQRAMMQHGMENRAVVLHRHGIDPDTGKALHPAGDPDPAATDRDGDETDDDVYTELELAAPGDPLVNGGRGLGLGEIDREHDIRQADRPGQE</sequence>
<keyword evidence="4 6" id="KW-0472">Membrane</keyword>
<feature type="transmembrane region" description="Helical" evidence="6">
    <location>
        <begin position="254"/>
        <end position="275"/>
    </location>
</feature>